<dbReference type="Gene3D" id="3.90.640.10">
    <property type="entry name" value="Actin, Chain A, domain 4"/>
    <property type="match status" value="1"/>
</dbReference>
<sequence length="258" mass="29378">MTVVAVVDISSSHIEVGFAGHSRSVAKIQRDIEWLDDDMLTYKTCRTWFHDVLLCDSKDAKVVISEPLWLSMKRKLRISKVLFNRLRVNSITFLPNCLGVFIGAGIKNGLYIEVDAQHTELMPVFEGRLLDLFSQSSKVGYDDMSSLQKDLSNVTLEDTDELSLPMLVSTLRKKLPIDLRNAVLKQLVVVSRNNVVLSYLKEQNKDTSVVESLGSWIGTSIYTWCNLMKGLPDDLEVKRIDFEQHGKIPDWSLHKFEM</sequence>
<organism evidence="1 2">
    <name type="scientific">Kluyveromyces marxianus</name>
    <name type="common">Yeast</name>
    <name type="synonym">Candida kefyr</name>
    <dbReference type="NCBI Taxonomy" id="4911"/>
    <lineage>
        <taxon>Eukaryota</taxon>
        <taxon>Fungi</taxon>
        <taxon>Dikarya</taxon>
        <taxon>Ascomycota</taxon>
        <taxon>Saccharomycotina</taxon>
        <taxon>Saccharomycetes</taxon>
        <taxon>Saccharomycetales</taxon>
        <taxon>Saccharomycetaceae</taxon>
        <taxon>Kluyveromyces</taxon>
    </lineage>
</organism>
<gene>
    <name evidence="1" type="ORF">FIM1_1033</name>
</gene>
<protein>
    <submittedName>
        <fullName evidence="1">Actin superfamily</fullName>
    </submittedName>
</protein>
<keyword evidence="2" id="KW-1185">Reference proteome</keyword>
<dbReference type="Gene3D" id="3.30.420.40">
    <property type="match status" value="2"/>
</dbReference>
<evidence type="ECO:0000313" key="2">
    <source>
        <dbReference type="Proteomes" id="UP000422736"/>
    </source>
</evidence>
<accession>A0ABX6EQ04</accession>
<evidence type="ECO:0000313" key="1">
    <source>
        <dbReference type="EMBL" id="QGN14373.1"/>
    </source>
</evidence>
<dbReference type="InterPro" id="IPR043129">
    <property type="entry name" value="ATPase_NBD"/>
</dbReference>
<dbReference type="InterPro" id="IPR004000">
    <property type="entry name" value="Actin"/>
</dbReference>
<name>A0ABX6EQ04_KLUMA</name>
<reference evidence="1 2" key="1">
    <citation type="submission" date="2016-03" db="EMBL/GenBank/DDBJ databases">
        <title>How can Kluyveromyces marxianus grow so fast - potential evolutionary course in Saccharomyces Complex revealed by comparative genomics.</title>
        <authorList>
            <person name="Mo W."/>
            <person name="Lu W."/>
            <person name="Yang X."/>
            <person name="Qi J."/>
            <person name="Lv H."/>
        </authorList>
    </citation>
    <scope>NUCLEOTIDE SEQUENCE [LARGE SCALE GENOMIC DNA]</scope>
    <source>
        <strain evidence="1 2">FIM1</strain>
    </source>
</reference>
<reference evidence="1 2" key="2">
    <citation type="submission" date="2019-11" db="EMBL/GenBank/DDBJ databases">
        <authorList>
            <person name="Lu H."/>
        </authorList>
    </citation>
    <scope>NUCLEOTIDE SEQUENCE [LARGE SCALE GENOMIC DNA]</scope>
    <source>
        <strain evidence="1 2">FIM1</strain>
    </source>
</reference>
<proteinExistence type="predicted"/>
<dbReference type="Proteomes" id="UP000422736">
    <property type="component" value="Chromosome 2"/>
</dbReference>
<dbReference type="Pfam" id="PF00022">
    <property type="entry name" value="Actin"/>
    <property type="match status" value="1"/>
</dbReference>
<dbReference type="EMBL" id="CP015055">
    <property type="protein sequence ID" value="QGN14373.1"/>
    <property type="molecule type" value="Genomic_DNA"/>
</dbReference>
<dbReference type="SUPFAM" id="SSF53067">
    <property type="entry name" value="Actin-like ATPase domain"/>
    <property type="match status" value="1"/>
</dbReference>